<feature type="transmembrane region" description="Helical" evidence="8">
    <location>
        <begin position="188"/>
        <end position="206"/>
    </location>
</feature>
<protein>
    <recommendedName>
        <fullName evidence="10">Exosortase/archaeosortase family protein</fullName>
    </recommendedName>
</protein>
<keyword evidence="7 8" id="KW-0472">Membrane</keyword>
<dbReference type="GO" id="GO:0006508">
    <property type="term" value="P:proteolysis"/>
    <property type="evidence" value="ECO:0007669"/>
    <property type="project" value="UniProtKB-KW"/>
</dbReference>
<keyword evidence="6 8" id="KW-1133">Transmembrane helix</keyword>
<feature type="transmembrane region" description="Helical" evidence="8">
    <location>
        <begin position="30"/>
        <end position="50"/>
    </location>
</feature>
<dbReference type="NCBIfam" id="TIGR04178">
    <property type="entry name" value="exo_archaeo"/>
    <property type="match status" value="1"/>
</dbReference>
<dbReference type="AlphaFoldDB" id="X1GP85"/>
<evidence type="ECO:0000256" key="5">
    <source>
        <dbReference type="ARBA" id="ARBA00022801"/>
    </source>
</evidence>
<keyword evidence="2" id="KW-1003">Cell membrane</keyword>
<dbReference type="Pfam" id="PF09721">
    <property type="entry name" value="Exosortase_EpsH"/>
    <property type="match status" value="1"/>
</dbReference>
<reference evidence="9" key="1">
    <citation type="journal article" date="2014" name="Front. Microbiol.">
        <title>High frequency of phylogenetically diverse reductive dehalogenase-homologous genes in deep subseafloor sedimentary metagenomes.</title>
        <authorList>
            <person name="Kawai M."/>
            <person name="Futagami T."/>
            <person name="Toyoda A."/>
            <person name="Takaki Y."/>
            <person name="Nishi S."/>
            <person name="Hori S."/>
            <person name="Arai W."/>
            <person name="Tsubouchi T."/>
            <person name="Morono Y."/>
            <person name="Uchiyama I."/>
            <person name="Ito T."/>
            <person name="Fujiyama A."/>
            <person name="Inagaki F."/>
            <person name="Takami H."/>
        </authorList>
    </citation>
    <scope>NUCLEOTIDE SEQUENCE</scope>
    <source>
        <strain evidence="9">Expedition CK06-06</strain>
    </source>
</reference>
<evidence type="ECO:0000313" key="9">
    <source>
        <dbReference type="EMBL" id="GAH46685.1"/>
    </source>
</evidence>
<evidence type="ECO:0000256" key="3">
    <source>
        <dbReference type="ARBA" id="ARBA00022670"/>
    </source>
</evidence>
<dbReference type="GO" id="GO:0008233">
    <property type="term" value="F:peptidase activity"/>
    <property type="evidence" value="ECO:0007669"/>
    <property type="project" value="UniProtKB-KW"/>
</dbReference>
<feature type="transmembrane region" description="Helical" evidence="8">
    <location>
        <begin position="158"/>
        <end position="176"/>
    </location>
</feature>
<evidence type="ECO:0008006" key="10">
    <source>
        <dbReference type="Google" id="ProtNLM"/>
    </source>
</evidence>
<evidence type="ECO:0000256" key="6">
    <source>
        <dbReference type="ARBA" id="ARBA00022989"/>
    </source>
</evidence>
<dbReference type="EMBL" id="BARU01009010">
    <property type="protein sequence ID" value="GAH46685.1"/>
    <property type="molecule type" value="Genomic_DNA"/>
</dbReference>
<dbReference type="InterPro" id="IPR019127">
    <property type="entry name" value="Exosortase"/>
</dbReference>
<feature type="transmembrane region" description="Helical" evidence="8">
    <location>
        <begin position="130"/>
        <end position="152"/>
    </location>
</feature>
<keyword evidence="5" id="KW-0378">Hydrolase</keyword>
<name>X1GP85_9ZZZZ</name>
<keyword evidence="3" id="KW-0645">Protease</keyword>
<evidence type="ECO:0000256" key="4">
    <source>
        <dbReference type="ARBA" id="ARBA00022692"/>
    </source>
</evidence>
<comment type="caution">
    <text evidence="9">The sequence shown here is derived from an EMBL/GenBank/DDBJ whole genome shotgun (WGS) entry which is preliminary data.</text>
</comment>
<proteinExistence type="predicted"/>
<feature type="transmembrane region" description="Helical" evidence="8">
    <location>
        <begin position="56"/>
        <end position="76"/>
    </location>
</feature>
<organism evidence="9">
    <name type="scientific">marine sediment metagenome</name>
    <dbReference type="NCBI Taxonomy" id="412755"/>
    <lineage>
        <taxon>unclassified sequences</taxon>
        <taxon>metagenomes</taxon>
        <taxon>ecological metagenomes</taxon>
    </lineage>
</organism>
<feature type="transmembrane region" description="Helical" evidence="8">
    <location>
        <begin position="298"/>
        <end position="321"/>
    </location>
</feature>
<feature type="non-terminal residue" evidence="9">
    <location>
        <position position="1"/>
    </location>
</feature>
<evidence type="ECO:0000256" key="8">
    <source>
        <dbReference type="SAM" id="Phobius"/>
    </source>
</evidence>
<sequence>VPHQATWGRHLIYTRILSLRVDQQPSSREYLLLLLGLVVTFQGLALVITSNKLVATYWWMRLIGLAMTVGGLYFIYRYLPREVLSRPIDEDAKAKAARDMVMRLAKGHEEEVENTLAQRFIDKVTLGGRLVPLFPVFGIGIIIMVIIWNLVITGSTEFLTYDWLAMLVGIYLVAYNWIPSDYGREREFAFVFLFSLSFLLLVPVLIERAAVGNAASSAGISAYSEYLLAKPVDGMLGLAGVASTIDGITITFLTAEGDQISLLIATSCSGVYSFAIFTAAFLAFVGTEFTRWDSRLKWFLGLGILAAYLANLFRMFIIVMVGHYYGSDALLWAHANVGWLIYMA</sequence>
<dbReference type="InterPro" id="IPR026392">
    <property type="entry name" value="Exo/Archaeosortase_dom"/>
</dbReference>
<accession>X1GP85</accession>
<evidence type="ECO:0000256" key="7">
    <source>
        <dbReference type="ARBA" id="ARBA00023136"/>
    </source>
</evidence>
<keyword evidence="4 8" id="KW-0812">Transmembrane</keyword>
<evidence type="ECO:0000256" key="1">
    <source>
        <dbReference type="ARBA" id="ARBA00004651"/>
    </source>
</evidence>
<gene>
    <name evidence="9" type="ORF">S03H2_17462</name>
</gene>
<evidence type="ECO:0000256" key="2">
    <source>
        <dbReference type="ARBA" id="ARBA00022475"/>
    </source>
</evidence>
<feature type="transmembrane region" description="Helical" evidence="8">
    <location>
        <begin position="262"/>
        <end position="286"/>
    </location>
</feature>
<dbReference type="GO" id="GO:0005886">
    <property type="term" value="C:plasma membrane"/>
    <property type="evidence" value="ECO:0007669"/>
    <property type="project" value="UniProtKB-SubCell"/>
</dbReference>
<comment type="subcellular location">
    <subcellularLocation>
        <location evidence="1">Cell membrane</location>
        <topology evidence="1">Multi-pass membrane protein</topology>
    </subcellularLocation>
</comment>